<dbReference type="InterPro" id="IPR014001">
    <property type="entry name" value="Helicase_ATP-bd"/>
</dbReference>
<evidence type="ECO:0000256" key="6">
    <source>
        <dbReference type="ARBA" id="ARBA00038437"/>
    </source>
</evidence>
<dbReference type="Pfam" id="PF00270">
    <property type="entry name" value="DEAD"/>
    <property type="match status" value="1"/>
</dbReference>
<protein>
    <submittedName>
        <fullName evidence="9">Type I-D CRISPR-associated helicase Cas3</fullName>
    </submittedName>
</protein>
<dbReference type="Pfam" id="PF22590">
    <property type="entry name" value="Cas3-like_C_2"/>
    <property type="match status" value="1"/>
</dbReference>
<dbReference type="GO" id="GO:0005524">
    <property type="term" value="F:ATP binding"/>
    <property type="evidence" value="ECO:0007669"/>
    <property type="project" value="UniProtKB-KW"/>
</dbReference>
<evidence type="ECO:0000259" key="8">
    <source>
        <dbReference type="SMART" id="SM00490"/>
    </source>
</evidence>
<evidence type="ECO:0000313" key="9">
    <source>
        <dbReference type="EMBL" id="QIZ69863.1"/>
    </source>
</evidence>
<sequence length="707" mass="80826">MKLRLHGLHSQLNPGVGRCPLGCDRHCQVRERAPGLQPPPGATCPLSSHQAQTFAAVRFGDADLIFNKSATGDGKTLGGTLPTLLDPQFRLMALYPTIELVEDQTRQQQRYHELFGLQSRDRVDRLYGEELSRRVRERDSNKFQELLDAIYHTPILLTNPDIFHYITHYRYRQAAFDRALLPLALAEWPDLWMFDEFHIFGPHQEAAALNSLTLIRRSQQQRRPRRFLFTSATPKPDFIAQLARAEFKIAEIEGIYANETTPGFRQILQPVELEFVQLGDGDAVQWLVESADRLDRWLRGDRAGRGLIVLNAISSVNRAIAQLTERLPGVTVCEISGRIDRRERGRIQAQLQASPDPVLVVATSAVDVGVDFRINLLVFESSDAATVVQRLGRLGRHPGFSHYRAAILIPKQMPWVMPRLGEWGDRQEPVGRPELQEAIAIAFDPPKSFAEYRQKWGPLQAHGMLAEISRESNKVSEILRDRMREDLGRVYGDRFDRYRKCWFALGKNPVGKATQKELLRFRGATAIQAAIADGSRIYTYDLLRLLPYTWIERCDRETFLEAARTADCSPDAFDDRYIHVYLKVREWLDNRQSLSLQTQRDTDELKTCELTLLDRLAIVGHPQPEVSTCLQRRKLLAFLVPVHRSQPSSHWQVSYTLQLGPHFGLYRLTDAGGNAYACAFDRDALLLDALKFKLRRFCRTQPQSLIF</sequence>
<dbReference type="GO" id="GO:0005829">
    <property type="term" value="C:cytosol"/>
    <property type="evidence" value="ECO:0007669"/>
    <property type="project" value="TreeGrafter"/>
</dbReference>
<dbReference type="SMART" id="SM00487">
    <property type="entry name" value="DEXDc"/>
    <property type="match status" value="1"/>
</dbReference>
<reference evidence="9 10" key="1">
    <citation type="submission" date="2020-04" db="EMBL/GenBank/DDBJ databases">
        <authorList>
            <person name="Basu S."/>
            <person name="Maruthanayagam V."/>
            <person name="Chakraborty S."/>
            <person name="Pramanik A."/>
            <person name="Mukherjee J."/>
            <person name="Brink B."/>
        </authorList>
    </citation>
    <scope>NUCLEOTIDE SEQUENCE [LARGE SCALE GENOMIC DNA]</scope>
    <source>
        <strain evidence="9 10">AP17</strain>
    </source>
</reference>
<dbReference type="GO" id="GO:0003724">
    <property type="term" value="F:RNA helicase activity"/>
    <property type="evidence" value="ECO:0007669"/>
    <property type="project" value="TreeGrafter"/>
</dbReference>
<feature type="domain" description="Helicase ATP-binding" evidence="7">
    <location>
        <begin position="42"/>
        <end position="267"/>
    </location>
</feature>
<dbReference type="InterPro" id="IPR050079">
    <property type="entry name" value="DEAD_box_RNA_helicase"/>
</dbReference>
<dbReference type="GO" id="GO:0003676">
    <property type="term" value="F:nucleic acid binding"/>
    <property type="evidence" value="ECO:0007669"/>
    <property type="project" value="InterPro"/>
</dbReference>
<keyword evidence="4" id="KW-0067">ATP-binding</keyword>
<evidence type="ECO:0000256" key="5">
    <source>
        <dbReference type="ARBA" id="ARBA00023118"/>
    </source>
</evidence>
<name>A0A6H1TVT2_9CYAN</name>
<dbReference type="AlphaFoldDB" id="A0A6H1TVT2"/>
<keyword evidence="10" id="KW-1185">Reference proteome</keyword>
<dbReference type="SMART" id="SM00490">
    <property type="entry name" value="HELICc"/>
    <property type="match status" value="1"/>
</dbReference>
<dbReference type="EMBL" id="CP051167">
    <property type="protein sequence ID" value="QIZ69863.1"/>
    <property type="molecule type" value="Genomic_DNA"/>
</dbReference>
<comment type="similarity">
    <text evidence="6">Belongs to the DEAD box helicase family.</text>
</comment>
<evidence type="ECO:0000256" key="3">
    <source>
        <dbReference type="ARBA" id="ARBA00022806"/>
    </source>
</evidence>
<accession>A0A6H1TVT2</accession>
<dbReference type="GO" id="GO:0051607">
    <property type="term" value="P:defense response to virus"/>
    <property type="evidence" value="ECO:0007669"/>
    <property type="project" value="UniProtKB-KW"/>
</dbReference>
<dbReference type="Proteomes" id="UP000500857">
    <property type="component" value="Chromosome"/>
</dbReference>
<keyword evidence="1" id="KW-0547">Nucleotide-binding</keyword>
<evidence type="ECO:0000313" key="10">
    <source>
        <dbReference type="Proteomes" id="UP000500857"/>
    </source>
</evidence>
<dbReference type="InterPro" id="IPR001650">
    <property type="entry name" value="Helicase_C-like"/>
</dbReference>
<organism evidence="9 10">
    <name type="scientific">Oxynema aestuarii AP17</name>
    <dbReference type="NCBI Taxonomy" id="2064643"/>
    <lineage>
        <taxon>Bacteria</taxon>
        <taxon>Bacillati</taxon>
        <taxon>Cyanobacteriota</taxon>
        <taxon>Cyanophyceae</taxon>
        <taxon>Oscillatoriophycideae</taxon>
        <taxon>Oscillatoriales</taxon>
        <taxon>Oscillatoriaceae</taxon>
        <taxon>Oxynema</taxon>
        <taxon>Oxynema aestuarii</taxon>
    </lineage>
</organism>
<evidence type="ECO:0000256" key="4">
    <source>
        <dbReference type="ARBA" id="ARBA00022840"/>
    </source>
</evidence>
<dbReference type="Gene3D" id="3.40.50.300">
    <property type="entry name" value="P-loop containing nucleotide triphosphate hydrolases"/>
    <property type="match status" value="2"/>
</dbReference>
<keyword evidence="3" id="KW-0347">Helicase</keyword>
<dbReference type="KEGG" id="oxy:HCG48_04095"/>
<dbReference type="RefSeq" id="WP_168568020.1">
    <property type="nucleotide sequence ID" value="NZ_CP051167.1"/>
</dbReference>
<dbReference type="InterPro" id="IPR054712">
    <property type="entry name" value="Cas3-like_dom"/>
</dbReference>
<dbReference type="GO" id="GO:0016787">
    <property type="term" value="F:hydrolase activity"/>
    <property type="evidence" value="ECO:0007669"/>
    <property type="project" value="UniProtKB-KW"/>
</dbReference>
<dbReference type="InterPro" id="IPR027417">
    <property type="entry name" value="P-loop_NTPase"/>
</dbReference>
<evidence type="ECO:0000256" key="1">
    <source>
        <dbReference type="ARBA" id="ARBA00022741"/>
    </source>
</evidence>
<gene>
    <name evidence="9" type="primary">cas3</name>
    <name evidence="9" type="ORF">HCG48_04095</name>
</gene>
<evidence type="ECO:0000256" key="2">
    <source>
        <dbReference type="ARBA" id="ARBA00022801"/>
    </source>
</evidence>
<keyword evidence="2" id="KW-0378">Hydrolase</keyword>
<evidence type="ECO:0000259" key="7">
    <source>
        <dbReference type="SMART" id="SM00487"/>
    </source>
</evidence>
<dbReference type="SUPFAM" id="SSF52540">
    <property type="entry name" value="P-loop containing nucleoside triphosphate hydrolases"/>
    <property type="match status" value="1"/>
</dbReference>
<keyword evidence="5" id="KW-0051">Antiviral defense</keyword>
<dbReference type="InterPro" id="IPR017575">
    <property type="entry name" value="CRISPR-assoc_helicase_Cas3"/>
</dbReference>
<dbReference type="InterPro" id="IPR011545">
    <property type="entry name" value="DEAD/DEAH_box_helicase_dom"/>
</dbReference>
<dbReference type="PANTHER" id="PTHR47959:SF13">
    <property type="entry name" value="ATP-DEPENDENT RNA HELICASE RHLE"/>
    <property type="match status" value="1"/>
</dbReference>
<dbReference type="PANTHER" id="PTHR47959">
    <property type="entry name" value="ATP-DEPENDENT RNA HELICASE RHLE-RELATED"/>
    <property type="match status" value="1"/>
</dbReference>
<feature type="domain" description="Helicase C-terminal" evidence="8">
    <location>
        <begin position="318"/>
        <end position="398"/>
    </location>
</feature>
<dbReference type="NCBIfam" id="TIGR03158">
    <property type="entry name" value="cas3_cyano"/>
    <property type="match status" value="1"/>
</dbReference>
<proteinExistence type="inferred from homology"/>